<evidence type="ECO:0000259" key="1">
    <source>
        <dbReference type="PROSITE" id="PS50234"/>
    </source>
</evidence>
<dbReference type="CDD" id="cd00198">
    <property type="entry name" value="vWFA"/>
    <property type="match status" value="1"/>
</dbReference>
<dbReference type="Gene3D" id="3.40.50.410">
    <property type="entry name" value="von Willebrand factor, type A domain"/>
    <property type="match status" value="1"/>
</dbReference>
<organism evidence="2">
    <name type="scientific">marine sediment metagenome</name>
    <dbReference type="NCBI Taxonomy" id="412755"/>
    <lineage>
        <taxon>unclassified sequences</taxon>
        <taxon>metagenomes</taxon>
        <taxon>ecological metagenomes</taxon>
    </lineage>
</organism>
<dbReference type="InterPro" id="IPR036465">
    <property type="entry name" value="vWFA_dom_sf"/>
</dbReference>
<dbReference type="InterPro" id="IPR002035">
    <property type="entry name" value="VWF_A"/>
</dbReference>
<name>A0A0F9U7M5_9ZZZZ</name>
<accession>A0A0F9U7M5</accession>
<dbReference type="AlphaFoldDB" id="A0A0F9U7M5"/>
<proteinExistence type="predicted"/>
<feature type="domain" description="VWFA" evidence="1">
    <location>
        <begin position="177"/>
        <end position="423"/>
    </location>
</feature>
<sequence>MTLLQVTKTDEIDKIFMNGEDTREFDLIEGDLLKLYNEETSDQFFSRLYINDNIPKDNIALGENILDGLGITEGELIDVSGFNDQINDVLDIEIEYDSQDYNYEILKFDDKFRSRLIDYLSIYFFNPITNLYWPEENAQLEISFPNVESLKPPYRISPYYDEIRLKIKPKSTGIPFNAILLIDCSGSMKRRDIRFMNMENAIDNLIRLYSDDDIPHKHLVEWLQNLKPKFVLDKDKYKISRIDATYVAILMFFSQKISRGLGEKCGIILYSGKSKNFTFQDNKTIFDSTDFTNIEIINDLKNELNNPTSLSINQTLFTPAIEGLENRIREFAKVSPNPILILFLTDGRPEPKKLDPLDTIKSKVKYLMETAKTLNKQIVIYALGIGQDDQVDGNLLTEIASLGAGEYHFTKDFIELTKWFENLANNFSVCLLKTK</sequence>
<reference evidence="2" key="1">
    <citation type="journal article" date="2015" name="Nature">
        <title>Complex archaea that bridge the gap between prokaryotes and eukaryotes.</title>
        <authorList>
            <person name="Spang A."/>
            <person name="Saw J.H."/>
            <person name="Jorgensen S.L."/>
            <person name="Zaremba-Niedzwiedzka K."/>
            <person name="Martijn J."/>
            <person name="Lind A.E."/>
            <person name="van Eijk R."/>
            <person name="Schleper C."/>
            <person name="Guy L."/>
            <person name="Ettema T.J."/>
        </authorList>
    </citation>
    <scope>NUCLEOTIDE SEQUENCE</scope>
</reference>
<gene>
    <name evidence="2" type="ORF">LCGC14_0640600</name>
</gene>
<comment type="caution">
    <text evidence="2">The sequence shown here is derived from an EMBL/GenBank/DDBJ whole genome shotgun (WGS) entry which is preliminary data.</text>
</comment>
<protein>
    <recommendedName>
        <fullName evidence="1">VWFA domain-containing protein</fullName>
    </recommendedName>
</protein>
<dbReference type="PROSITE" id="PS50234">
    <property type="entry name" value="VWFA"/>
    <property type="match status" value="1"/>
</dbReference>
<dbReference type="EMBL" id="LAZR01001157">
    <property type="protein sequence ID" value="KKN49658.1"/>
    <property type="molecule type" value="Genomic_DNA"/>
</dbReference>
<dbReference type="SUPFAM" id="SSF53300">
    <property type="entry name" value="vWA-like"/>
    <property type="match status" value="1"/>
</dbReference>
<evidence type="ECO:0000313" key="2">
    <source>
        <dbReference type="EMBL" id="KKN49658.1"/>
    </source>
</evidence>